<evidence type="ECO:0000313" key="11">
    <source>
        <dbReference type="EMBL" id="KAK2953471.1"/>
    </source>
</evidence>
<gene>
    <name evidence="11" type="ORF">BLNAU_11606</name>
</gene>
<evidence type="ECO:0000256" key="1">
    <source>
        <dbReference type="ARBA" id="ARBA00004123"/>
    </source>
</evidence>
<evidence type="ECO:0000256" key="7">
    <source>
        <dbReference type="ARBA" id="ARBA00023242"/>
    </source>
</evidence>
<dbReference type="Gene3D" id="3.40.50.300">
    <property type="entry name" value="P-loop containing nucleotide triphosphate hydrolases"/>
    <property type="match status" value="1"/>
</dbReference>
<dbReference type="InterPro" id="IPR042487">
    <property type="entry name" value="RuvBL1/2_DNA/RNA_bd_dom"/>
</dbReference>
<comment type="caution">
    <text evidence="11">The sequence shown here is derived from an EMBL/GenBank/DDBJ whole genome shotgun (WGS) entry which is preliminary data.</text>
</comment>
<dbReference type="Pfam" id="PF06068">
    <property type="entry name" value="TIP49"/>
    <property type="match status" value="1"/>
</dbReference>
<keyword evidence="12" id="KW-1185">Reference proteome</keyword>
<evidence type="ECO:0000259" key="10">
    <source>
        <dbReference type="SMART" id="SM00382"/>
    </source>
</evidence>
<keyword evidence="6 8" id="KW-0067">ATP-binding</keyword>
<accession>A0ABQ9XS99</accession>
<proteinExistence type="inferred from homology"/>
<protein>
    <recommendedName>
        <fullName evidence="8">RuvB-like helicase</fullName>
        <ecNumber evidence="8">3.6.4.12</ecNumber>
    </recommendedName>
</protein>
<keyword evidence="3 8" id="KW-0547">Nucleotide-binding</keyword>
<evidence type="ECO:0000256" key="6">
    <source>
        <dbReference type="ARBA" id="ARBA00022840"/>
    </source>
</evidence>
<dbReference type="InterPro" id="IPR041048">
    <property type="entry name" value="RuvB-like_C"/>
</dbReference>
<dbReference type="InterPro" id="IPR027238">
    <property type="entry name" value="RuvB-like"/>
</dbReference>
<keyword evidence="8" id="KW-0804">Transcription</keyword>
<keyword evidence="8" id="KW-0805">Transcription regulation</keyword>
<dbReference type="EC" id="3.6.4.12" evidence="8"/>
<dbReference type="Proteomes" id="UP001281761">
    <property type="component" value="Unassembled WGS sequence"/>
</dbReference>
<sequence length="457" mass="50461">MSLKIQTVTSHAKDPKTSSHSHITGLGLDDEGNVKDIADGMVGQKEAREASSLMKELILQKQVAGRTILFAGPPGTGKTALALAISRELGPKVPFCAMTGSEVYSAEVKKTEILMSNIRRSLGLRIKENKEVYEGEVTELIPQEVEDPLNGYGKTVQSVIIGLKTVRGSKQLKLDASIYESLQKEKVIAGDVIYIEANSGAVRRVGRSDAFATEADLEADEYVPIPKGDVHKKKEVVQDLTLHDLDLANARPQGGQDVMTMIQSLGKPRKTEITDKLRLEIDKVVEKYIDQGIAEFVPGVLFIDEVHMLDLECFTFMNKQMEKSLSPIIILATNRGKTKVRGTDIISDFGMPRDLIDRLTIITTIPYNPQEVSEILKIRAHAEGIPIAADALVRLAQIGAETSLRYALQLLTPAWIQAEMNAYDEVTQEAIDDVHDLFLDVQRSSRILKDNEEVYLA</sequence>
<dbReference type="SMART" id="SM00382">
    <property type="entry name" value="AAA"/>
    <property type="match status" value="1"/>
</dbReference>
<dbReference type="InterPro" id="IPR010339">
    <property type="entry name" value="TIP49_P-loop"/>
</dbReference>
<evidence type="ECO:0000256" key="5">
    <source>
        <dbReference type="ARBA" id="ARBA00022806"/>
    </source>
</evidence>
<feature type="compositionally biased region" description="Polar residues" evidence="9">
    <location>
        <begin position="1"/>
        <end position="10"/>
    </location>
</feature>
<dbReference type="SUPFAM" id="SSF52540">
    <property type="entry name" value="P-loop containing nucleoside triphosphate hydrolases"/>
    <property type="match status" value="1"/>
</dbReference>
<feature type="domain" description="AAA+ ATPase" evidence="10">
    <location>
        <begin position="64"/>
        <end position="366"/>
    </location>
</feature>
<name>A0ABQ9XS99_9EUKA</name>
<evidence type="ECO:0000256" key="2">
    <source>
        <dbReference type="ARBA" id="ARBA00007519"/>
    </source>
</evidence>
<evidence type="ECO:0000256" key="4">
    <source>
        <dbReference type="ARBA" id="ARBA00022801"/>
    </source>
</evidence>
<organism evidence="11 12">
    <name type="scientific">Blattamonas nauphoetae</name>
    <dbReference type="NCBI Taxonomy" id="2049346"/>
    <lineage>
        <taxon>Eukaryota</taxon>
        <taxon>Metamonada</taxon>
        <taxon>Preaxostyla</taxon>
        <taxon>Oxymonadida</taxon>
        <taxon>Blattamonas</taxon>
    </lineage>
</organism>
<keyword evidence="7 8" id="KW-0539">Nucleus</keyword>
<dbReference type="EMBL" id="JARBJD010000091">
    <property type="protein sequence ID" value="KAK2953471.1"/>
    <property type="molecule type" value="Genomic_DNA"/>
</dbReference>
<evidence type="ECO:0000256" key="9">
    <source>
        <dbReference type="SAM" id="MobiDB-lite"/>
    </source>
</evidence>
<feature type="region of interest" description="Disordered" evidence="9">
    <location>
        <begin position="1"/>
        <end position="28"/>
    </location>
</feature>
<dbReference type="Gene3D" id="1.10.8.60">
    <property type="match status" value="1"/>
</dbReference>
<keyword evidence="5 8" id="KW-0347">Helicase</keyword>
<dbReference type="Gene3D" id="2.40.50.360">
    <property type="entry name" value="RuvB-like helicase, domain II"/>
    <property type="match status" value="1"/>
</dbReference>
<dbReference type="Pfam" id="PF17856">
    <property type="entry name" value="TIP49_C"/>
    <property type="match status" value="1"/>
</dbReference>
<keyword evidence="4 8" id="KW-0378">Hydrolase</keyword>
<reference evidence="11 12" key="1">
    <citation type="journal article" date="2022" name="bioRxiv">
        <title>Genomics of Preaxostyla Flagellates Illuminates Evolutionary Transitions and the Path Towards Mitochondrial Loss.</title>
        <authorList>
            <person name="Novak L.V.F."/>
            <person name="Treitli S.C."/>
            <person name="Pyrih J."/>
            <person name="Halakuc P."/>
            <person name="Pipaliya S.V."/>
            <person name="Vacek V."/>
            <person name="Brzon O."/>
            <person name="Soukal P."/>
            <person name="Eme L."/>
            <person name="Dacks J.B."/>
            <person name="Karnkowska A."/>
            <person name="Elias M."/>
            <person name="Hampl V."/>
        </authorList>
    </citation>
    <scope>NUCLEOTIDE SEQUENCE [LARGE SCALE GENOMIC DNA]</scope>
    <source>
        <strain evidence="11">NAU3</strain>
        <tissue evidence="11">Gut</tissue>
    </source>
</reference>
<comment type="subcellular location">
    <subcellularLocation>
        <location evidence="1">Nucleus</location>
    </subcellularLocation>
</comment>
<dbReference type="InterPro" id="IPR027417">
    <property type="entry name" value="P-loop_NTPase"/>
</dbReference>
<dbReference type="InterPro" id="IPR003593">
    <property type="entry name" value="AAA+_ATPase"/>
</dbReference>
<comment type="similarity">
    <text evidence="2 8">Belongs to the RuvB family.</text>
</comment>
<evidence type="ECO:0000256" key="3">
    <source>
        <dbReference type="ARBA" id="ARBA00022741"/>
    </source>
</evidence>
<dbReference type="PANTHER" id="PTHR11093">
    <property type="entry name" value="RUVB-RELATED REPTIN AND PONTIN"/>
    <property type="match status" value="1"/>
</dbReference>
<evidence type="ECO:0000256" key="8">
    <source>
        <dbReference type="RuleBase" id="RU363048"/>
    </source>
</evidence>
<evidence type="ECO:0000313" key="12">
    <source>
        <dbReference type="Proteomes" id="UP001281761"/>
    </source>
</evidence>
<comment type="catalytic activity">
    <reaction evidence="8">
        <text>ATP + H2O = ADP + phosphate + H(+)</text>
        <dbReference type="Rhea" id="RHEA:13065"/>
        <dbReference type="ChEBI" id="CHEBI:15377"/>
        <dbReference type="ChEBI" id="CHEBI:15378"/>
        <dbReference type="ChEBI" id="CHEBI:30616"/>
        <dbReference type="ChEBI" id="CHEBI:43474"/>
        <dbReference type="ChEBI" id="CHEBI:456216"/>
        <dbReference type="EC" id="3.6.4.12"/>
    </reaction>
</comment>